<organism evidence="2 3">
    <name type="scientific">Corynebacterium guangdongense</name>
    <dbReference type="NCBI Taxonomy" id="1783348"/>
    <lineage>
        <taxon>Bacteria</taxon>
        <taxon>Bacillati</taxon>
        <taxon>Actinomycetota</taxon>
        <taxon>Actinomycetes</taxon>
        <taxon>Mycobacteriales</taxon>
        <taxon>Corynebacteriaceae</taxon>
        <taxon>Corynebacterium</taxon>
    </lineage>
</organism>
<dbReference type="SUPFAM" id="SSF54593">
    <property type="entry name" value="Glyoxalase/Bleomycin resistance protein/Dihydroxybiphenyl dioxygenase"/>
    <property type="match status" value="1"/>
</dbReference>
<dbReference type="Gene3D" id="3.10.180.10">
    <property type="entry name" value="2,3-Dihydroxybiphenyl 1,2-Dioxygenase, domain 1"/>
    <property type="match status" value="1"/>
</dbReference>
<gene>
    <name evidence="2" type="ORF">J2S39_002014</name>
</gene>
<dbReference type="Pfam" id="PF00903">
    <property type="entry name" value="Glyoxalase"/>
    <property type="match status" value="1"/>
</dbReference>
<accession>A0ABU1ZZH3</accession>
<dbReference type="Proteomes" id="UP001180840">
    <property type="component" value="Unassembled WGS sequence"/>
</dbReference>
<dbReference type="CDD" id="cd06588">
    <property type="entry name" value="PhnB_like"/>
    <property type="match status" value="1"/>
</dbReference>
<keyword evidence="3" id="KW-1185">Reference proteome</keyword>
<feature type="domain" description="Glyoxalase/fosfomycin resistance/dioxygenase" evidence="1">
    <location>
        <begin position="13"/>
        <end position="134"/>
    </location>
</feature>
<comment type="caution">
    <text evidence="2">The sequence shown here is derived from an EMBL/GenBank/DDBJ whole genome shotgun (WGS) entry which is preliminary data.</text>
</comment>
<dbReference type="InterPro" id="IPR029068">
    <property type="entry name" value="Glyas_Bleomycin-R_OHBP_Dase"/>
</dbReference>
<name>A0ABU1ZZH3_9CORY</name>
<evidence type="ECO:0000313" key="2">
    <source>
        <dbReference type="EMBL" id="MDR7330338.1"/>
    </source>
</evidence>
<proteinExistence type="predicted"/>
<reference evidence="2" key="1">
    <citation type="submission" date="2023-07" db="EMBL/GenBank/DDBJ databases">
        <title>Sequencing the genomes of 1000 actinobacteria strains.</title>
        <authorList>
            <person name="Klenk H.-P."/>
        </authorList>
    </citation>
    <scope>NUCLEOTIDE SEQUENCE</scope>
    <source>
        <strain evidence="2">DSM 107476</strain>
    </source>
</reference>
<dbReference type="InterPro" id="IPR028973">
    <property type="entry name" value="PhnB-like"/>
</dbReference>
<evidence type="ECO:0000313" key="3">
    <source>
        <dbReference type="Proteomes" id="UP001180840"/>
    </source>
</evidence>
<dbReference type="RefSeq" id="WP_290195924.1">
    <property type="nucleotide sequence ID" value="NZ_CP047654.1"/>
</dbReference>
<sequence length="141" mass="15470">MTYRTSPYIDFPGNAEEVLTYYQSLFGGELEIAKYDDMDVSQFPFTPPPGIVAHGDLRGPHLNISGGDDFGPDPKSLEERGLAMSLYANTAEEAREVITKLSDTGGTVEMPFEKAPWGGWFGQVKDRFGMLWQISADPGSA</sequence>
<protein>
    <submittedName>
        <fullName evidence="2">PhnB protein</fullName>
    </submittedName>
</protein>
<dbReference type="PANTHER" id="PTHR33990">
    <property type="entry name" value="PROTEIN YJDN-RELATED"/>
    <property type="match status" value="1"/>
</dbReference>
<dbReference type="PANTHER" id="PTHR33990:SF1">
    <property type="entry name" value="PROTEIN YJDN"/>
    <property type="match status" value="1"/>
</dbReference>
<dbReference type="InterPro" id="IPR004360">
    <property type="entry name" value="Glyas_Fos-R_dOase_dom"/>
</dbReference>
<evidence type="ECO:0000259" key="1">
    <source>
        <dbReference type="Pfam" id="PF00903"/>
    </source>
</evidence>
<dbReference type="EMBL" id="JAVDXZ010000001">
    <property type="protein sequence ID" value="MDR7330338.1"/>
    <property type="molecule type" value="Genomic_DNA"/>
</dbReference>